<accession>K8FDC2</accession>
<dbReference type="Pfam" id="PF01625">
    <property type="entry name" value="PMSR"/>
    <property type="match status" value="1"/>
</dbReference>
<sequence>MNTKNTISKTTTTRRRKKRRLRTSSSSSDEKREVNEEEKRMMRKQDSGGRRETLINLAFLSVSLPLWKDVFHDLGFYSGPDDAFADVPSVNNLNGTDEDVAIFAGGCFWCMEETFEKPEKSGFVLATTSGYAGGSVANPKYLQVCKGTTGHKEVVRVLYDRSKISYKELLFLYFRQIDPTRDDGMFLDGGEQYASAIYVNSDEQKKEALEAIERMETLNVFRTEENAKERNAIIKTKVVDLRELPPEGQFFPAEIYHQDYFEKNKARYSVYRFMSGRDPYTQNTWQNKADVKFGGKEKAFEAIFK</sequence>
<dbReference type="AlphaFoldDB" id="K8FDC2"/>
<dbReference type="GeneID" id="19011360"/>
<dbReference type="KEGG" id="bpg:Bathy16g00450"/>
<dbReference type="SUPFAM" id="SSF55068">
    <property type="entry name" value="Peptide methionine sulfoxide reductase"/>
    <property type="match status" value="1"/>
</dbReference>
<organism evidence="7 8">
    <name type="scientific">Bathycoccus prasinos</name>
    <dbReference type="NCBI Taxonomy" id="41875"/>
    <lineage>
        <taxon>Eukaryota</taxon>
        <taxon>Viridiplantae</taxon>
        <taxon>Chlorophyta</taxon>
        <taxon>Mamiellophyceae</taxon>
        <taxon>Mamiellales</taxon>
        <taxon>Bathycoccaceae</taxon>
        <taxon>Bathycoccus</taxon>
    </lineage>
</organism>
<reference evidence="7 8" key="1">
    <citation type="submission" date="2011-10" db="EMBL/GenBank/DDBJ databases">
        <authorList>
            <person name="Genoscope - CEA"/>
        </authorList>
    </citation>
    <scope>NUCLEOTIDE SEQUENCE [LARGE SCALE GENOMIC DNA]</scope>
    <source>
        <strain evidence="7 8">RCC 1105</strain>
    </source>
</reference>
<dbReference type="PANTHER" id="PTHR43774">
    <property type="entry name" value="PEPTIDE METHIONINE SULFOXIDE REDUCTASE"/>
    <property type="match status" value="1"/>
</dbReference>
<evidence type="ECO:0000256" key="1">
    <source>
        <dbReference type="ARBA" id="ARBA00005591"/>
    </source>
</evidence>
<evidence type="ECO:0000256" key="3">
    <source>
        <dbReference type="ARBA" id="ARBA00023002"/>
    </source>
</evidence>
<dbReference type="Gene3D" id="3.30.1060.10">
    <property type="entry name" value="Peptide methionine sulphoxide reductase MsrA"/>
    <property type="match status" value="1"/>
</dbReference>
<dbReference type="EMBL" id="FO082263">
    <property type="protein sequence ID" value="CCO20333.1"/>
    <property type="molecule type" value="Genomic_DNA"/>
</dbReference>
<dbReference type="OrthoDB" id="497531at2759"/>
<dbReference type="InterPro" id="IPR002569">
    <property type="entry name" value="Met_Sox_Rdtase_MsrA_dom"/>
</dbReference>
<evidence type="ECO:0000259" key="6">
    <source>
        <dbReference type="Pfam" id="PF01625"/>
    </source>
</evidence>
<dbReference type="eggNOG" id="KOG1635">
    <property type="taxonomic scope" value="Eukaryota"/>
</dbReference>
<comment type="similarity">
    <text evidence="1">Belongs to the MsrA Met sulfoxide reductase family.</text>
</comment>
<feature type="domain" description="Peptide methionine sulphoxide reductase MsrA" evidence="6">
    <location>
        <begin position="101"/>
        <end position="269"/>
    </location>
</feature>
<evidence type="ECO:0000256" key="5">
    <source>
        <dbReference type="SAM" id="MobiDB-lite"/>
    </source>
</evidence>
<protein>
    <recommendedName>
        <fullName evidence="2">peptide-methionine (S)-S-oxide reductase</fullName>
        <ecNumber evidence="2">1.8.4.11</ecNumber>
    </recommendedName>
    <alternativeName>
        <fullName evidence="4">Peptide-methionine (S)-S-oxide reductase</fullName>
    </alternativeName>
</protein>
<dbReference type="RefSeq" id="XP_007508716.1">
    <property type="nucleotide sequence ID" value="XM_007508654.1"/>
</dbReference>
<feature type="compositionally biased region" description="Basic and acidic residues" evidence="5">
    <location>
        <begin position="28"/>
        <end position="47"/>
    </location>
</feature>
<feature type="compositionally biased region" description="Low complexity" evidence="5">
    <location>
        <begin position="1"/>
        <end position="11"/>
    </location>
</feature>
<keyword evidence="3" id="KW-0560">Oxidoreductase</keyword>
<dbReference type="Proteomes" id="UP000198341">
    <property type="component" value="Chromosome 16"/>
</dbReference>
<evidence type="ECO:0000313" key="7">
    <source>
        <dbReference type="EMBL" id="CCO20333.1"/>
    </source>
</evidence>
<evidence type="ECO:0000256" key="4">
    <source>
        <dbReference type="ARBA" id="ARBA00030643"/>
    </source>
</evidence>
<feature type="region of interest" description="Disordered" evidence="5">
    <location>
        <begin position="1"/>
        <end position="47"/>
    </location>
</feature>
<proteinExistence type="inferred from homology"/>
<name>K8FDC2_9CHLO</name>
<dbReference type="EC" id="1.8.4.11" evidence="2"/>
<dbReference type="STRING" id="41875.K8FDC2"/>
<feature type="compositionally biased region" description="Basic residues" evidence="5">
    <location>
        <begin position="12"/>
        <end position="22"/>
    </location>
</feature>
<gene>
    <name evidence="7" type="ordered locus">Bathy16g00450</name>
</gene>
<dbReference type="PANTHER" id="PTHR43774:SF1">
    <property type="entry name" value="PEPTIDE METHIONINE SULFOXIDE REDUCTASE MSRA 2"/>
    <property type="match status" value="1"/>
</dbReference>
<dbReference type="NCBIfam" id="TIGR00401">
    <property type="entry name" value="msrA"/>
    <property type="match status" value="1"/>
</dbReference>
<evidence type="ECO:0000256" key="2">
    <source>
        <dbReference type="ARBA" id="ARBA00012502"/>
    </source>
</evidence>
<keyword evidence="8" id="KW-1185">Reference proteome</keyword>
<dbReference type="InterPro" id="IPR036509">
    <property type="entry name" value="Met_Sox_Rdtase_MsrA_sf"/>
</dbReference>
<dbReference type="HAMAP" id="MF_01401">
    <property type="entry name" value="MsrA"/>
    <property type="match status" value="1"/>
</dbReference>
<dbReference type="GO" id="GO:0008113">
    <property type="term" value="F:peptide-methionine (S)-S-oxide reductase activity"/>
    <property type="evidence" value="ECO:0007669"/>
    <property type="project" value="UniProtKB-EC"/>
</dbReference>
<evidence type="ECO:0000313" key="8">
    <source>
        <dbReference type="Proteomes" id="UP000198341"/>
    </source>
</evidence>